<evidence type="ECO:0000256" key="1">
    <source>
        <dbReference type="SAM" id="Phobius"/>
    </source>
</evidence>
<dbReference type="Pfam" id="PF13314">
    <property type="entry name" value="DUF4083"/>
    <property type="match status" value="1"/>
</dbReference>
<dbReference type="RefSeq" id="WP_120075527.1">
    <property type="nucleotide sequence ID" value="NZ_CP126113.1"/>
</dbReference>
<sequence>MNVGDIIFQFIMLLFILGITFAIFLVVRSLVKDQSRSKNMEQKLDKIIEMLEKEKQE</sequence>
<accession>A0A443IK70</accession>
<keyword evidence="1" id="KW-1133">Transmembrane helix</keyword>
<protein>
    <submittedName>
        <fullName evidence="2">DUF4083 domain-containing protein</fullName>
    </submittedName>
</protein>
<keyword evidence="1" id="KW-0472">Membrane</keyword>
<dbReference type="InterPro" id="IPR025143">
    <property type="entry name" value="DUF4083"/>
</dbReference>
<keyword evidence="1" id="KW-0812">Transmembrane</keyword>
<dbReference type="EMBL" id="QYTU02000049">
    <property type="protein sequence ID" value="RWR05047.1"/>
    <property type="molecule type" value="Genomic_DNA"/>
</dbReference>
<organism evidence="2 3">
    <name type="scientific">Siminovitchia fortis</name>
    <dbReference type="NCBI Taxonomy" id="254758"/>
    <lineage>
        <taxon>Bacteria</taxon>
        <taxon>Bacillati</taxon>
        <taxon>Bacillota</taxon>
        <taxon>Bacilli</taxon>
        <taxon>Bacillales</taxon>
        <taxon>Bacillaceae</taxon>
        <taxon>Siminovitchia</taxon>
    </lineage>
</organism>
<evidence type="ECO:0000313" key="3">
    <source>
        <dbReference type="Proteomes" id="UP000273811"/>
    </source>
</evidence>
<feature type="transmembrane region" description="Helical" evidence="1">
    <location>
        <begin position="6"/>
        <end position="31"/>
    </location>
</feature>
<gene>
    <name evidence="2" type="ORF">D4N35_016060</name>
</gene>
<reference evidence="2" key="1">
    <citation type="submission" date="2018-12" db="EMBL/GenBank/DDBJ databases">
        <authorList>
            <person name="Sun L."/>
            <person name="Chen Z."/>
        </authorList>
    </citation>
    <scope>NUCLEOTIDE SEQUENCE [LARGE SCALE GENOMIC DNA]</scope>
    <source>
        <strain evidence="2">DSM 16012</strain>
    </source>
</reference>
<evidence type="ECO:0000313" key="2">
    <source>
        <dbReference type="EMBL" id="RWR05047.1"/>
    </source>
</evidence>
<dbReference type="AlphaFoldDB" id="A0A443IK70"/>
<proteinExistence type="predicted"/>
<name>A0A443IK70_9BACI</name>
<comment type="caution">
    <text evidence="2">The sequence shown here is derived from an EMBL/GenBank/DDBJ whole genome shotgun (WGS) entry which is preliminary data.</text>
</comment>
<dbReference type="Proteomes" id="UP000273811">
    <property type="component" value="Unassembled WGS sequence"/>
</dbReference>
<keyword evidence="3" id="KW-1185">Reference proteome</keyword>
<dbReference type="OrthoDB" id="2923973at2"/>